<accession>A0A484HDV6</accession>
<reference evidence="1" key="1">
    <citation type="submission" date="2019-01" db="EMBL/GenBank/DDBJ databases">
        <authorList>
            <consortium name="Genoscope - CEA"/>
            <person name="William W."/>
        </authorList>
    </citation>
    <scope>NUCLEOTIDE SEQUENCE</scope>
    <source>
        <strain evidence="1">CR-1</strain>
    </source>
</reference>
<evidence type="ECO:0000313" key="1">
    <source>
        <dbReference type="EMBL" id="VEN72695.1"/>
    </source>
</evidence>
<dbReference type="AlphaFoldDB" id="A0A484HDV6"/>
<evidence type="ECO:0008006" key="2">
    <source>
        <dbReference type="Google" id="ProtNLM"/>
    </source>
</evidence>
<gene>
    <name evidence="1" type="ORF">EPICR_10194</name>
</gene>
<dbReference type="EMBL" id="CAACVI010000001">
    <property type="protein sequence ID" value="VEN72695.1"/>
    <property type="molecule type" value="Genomic_DNA"/>
</dbReference>
<protein>
    <recommendedName>
        <fullName evidence="2">Lipoprotein</fullName>
    </recommendedName>
</protein>
<proteinExistence type="predicted"/>
<sequence>MKKNIICFCLGVAVLWVGCAPQNDHYPKGENETLEVNVMDNDQNFFGGKINAADGYMIELASPIRATLNGVEYTLSINNDPVLSDSILEKGGSLAKNGSGTTAPEFFRVSGAGHTFSPKNNIVITDGFRIHQNGDLSLSQSLSTLFMGDMDLRNGDVIGFDYRLLFDQYPSQKQAGVAIEITDYSKNSGAWAAVGKVGFSAGKAENTSAALDSTGVPYVAYQDAASLADPGDPDSGKATVMKYVGGNWTPVGKAGFSSGSAEGIVLALDHANTPYVAFIRKRTKKGTGQ</sequence>
<dbReference type="PROSITE" id="PS51257">
    <property type="entry name" value="PROKAR_LIPOPROTEIN"/>
    <property type="match status" value="1"/>
</dbReference>
<organism evidence="1">
    <name type="scientific">uncultured Desulfobacteraceae bacterium</name>
    <dbReference type="NCBI Taxonomy" id="218296"/>
    <lineage>
        <taxon>Bacteria</taxon>
        <taxon>Pseudomonadati</taxon>
        <taxon>Thermodesulfobacteriota</taxon>
        <taxon>Desulfobacteria</taxon>
        <taxon>Desulfobacterales</taxon>
        <taxon>Desulfobacteraceae</taxon>
        <taxon>environmental samples</taxon>
    </lineage>
</organism>
<name>A0A484HDV6_9BACT</name>